<keyword evidence="1" id="KW-0472">Membrane</keyword>
<feature type="domain" description="Protein FecR C-terminal" evidence="3">
    <location>
        <begin position="272"/>
        <end position="339"/>
    </location>
</feature>
<dbReference type="GO" id="GO:0016989">
    <property type="term" value="F:sigma factor antagonist activity"/>
    <property type="evidence" value="ECO:0007669"/>
    <property type="project" value="TreeGrafter"/>
</dbReference>
<dbReference type="RefSeq" id="WP_092896116.1">
    <property type="nucleotide sequence ID" value="NZ_FOKK01000005.1"/>
</dbReference>
<sequence>MDKNRQFEDFFDGKMPESDAKVFCAWLNTEEGTSFLDSKINSDWNSKRVVGDYADWNGQSLLDKINVEKVKAKTRKLDSNYRREVHRTTKRHIPSWVSVAAIVTLVILVPLVFFKLTNTPEPTQQELPSKVITRSNPSGVKSKFQLPDGSLVSLNSESSVVYQEDFAVNRNIELIGEAYITVAKDSLHPFIIKSLGLNTEALGTIFNIKAYENENSVEVLLVEGKVKVDKGESDEALILLPGEKAVLTSSKGGFEKRKGDVRRDTQWTEGVLEFRNLGFKEIFKRLERWYGVKIEVKGSLSTAKGLGKFQEGETLENVLDVLSYSTFFKYEINKDTVYVDFTRE</sequence>
<dbReference type="Gene3D" id="2.60.120.1440">
    <property type="match status" value="1"/>
</dbReference>
<feature type="domain" description="FecR protein" evidence="2">
    <location>
        <begin position="138"/>
        <end position="227"/>
    </location>
</feature>
<dbReference type="PANTHER" id="PTHR30273:SF2">
    <property type="entry name" value="PROTEIN FECR"/>
    <property type="match status" value="1"/>
</dbReference>
<protein>
    <submittedName>
        <fullName evidence="4">FecR protein</fullName>
    </submittedName>
</protein>
<reference evidence="4 5" key="1">
    <citation type="submission" date="2016-10" db="EMBL/GenBank/DDBJ databases">
        <authorList>
            <person name="de Groot N.N."/>
        </authorList>
    </citation>
    <scope>NUCLEOTIDE SEQUENCE [LARGE SCALE GENOMIC DNA]</scope>
    <source>
        <strain evidence="4 5">DSM 23399</strain>
    </source>
</reference>
<accession>A0A1I0YUY2</accession>
<evidence type="ECO:0000256" key="1">
    <source>
        <dbReference type="SAM" id="Phobius"/>
    </source>
</evidence>
<keyword evidence="1" id="KW-0812">Transmembrane</keyword>
<proteinExistence type="predicted"/>
<keyword evidence="5" id="KW-1185">Reference proteome</keyword>
<dbReference type="STRING" id="237018.SAMN04489723_10577"/>
<dbReference type="Gene3D" id="3.55.50.30">
    <property type="match status" value="1"/>
</dbReference>
<evidence type="ECO:0000259" key="2">
    <source>
        <dbReference type="Pfam" id="PF04773"/>
    </source>
</evidence>
<dbReference type="PANTHER" id="PTHR30273">
    <property type="entry name" value="PERIPLASMIC SIGNAL SENSOR AND SIGMA FACTOR ACTIVATOR FECR-RELATED"/>
    <property type="match status" value="1"/>
</dbReference>
<keyword evidence="1" id="KW-1133">Transmembrane helix</keyword>
<dbReference type="InterPro" id="IPR032508">
    <property type="entry name" value="FecR_C"/>
</dbReference>
<dbReference type="AlphaFoldDB" id="A0A1I0YUY2"/>
<evidence type="ECO:0000313" key="4">
    <source>
        <dbReference type="EMBL" id="SFB17205.1"/>
    </source>
</evidence>
<dbReference type="InterPro" id="IPR012373">
    <property type="entry name" value="Ferrdict_sens_TM"/>
</dbReference>
<dbReference type="OrthoDB" id="1099916at2"/>
<dbReference type="Pfam" id="PF16344">
    <property type="entry name" value="FecR_C"/>
    <property type="match status" value="1"/>
</dbReference>
<evidence type="ECO:0000259" key="3">
    <source>
        <dbReference type="Pfam" id="PF16344"/>
    </source>
</evidence>
<dbReference type="Pfam" id="PF04773">
    <property type="entry name" value="FecR"/>
    <property type="match status" value="1"/>
</dbReference>
<name>A0A1I0YUY2_9BACT</name>
<organism evidence="4 5">
    <name type="scientific">Algoriphagus aquimarinus</name>
    <dbReference type="NCBI Taxonomy" id="237018"/>
    <lineage>
        <taxon>Bacteria</taxon>
        <taxon>Pseudomonadati</taxon>
        <taxon>Bacteroidota</taxon>
        <taxon>Cytophagia</taxon>
        <taxon>Cytophagales</taxon>
        <taxon>Cyclobacteriaceae</taxon>
        <taxon>Algoriphagus</taxon>
    </lineage>
</organism>
<evidence type="ECO:0000313" key="5">
    <source>
        <dbReference type="Proteomes" id="UP000198790"/>
    </source>
</evidence>
<dbReference type="Proteomes" id="UP000198790">
    <property type="component" value="Unassembled WGS sequence"/>
</dbReference>
<dbReference type="EMBL" id="FOKK01000005">
    <property type="protein sequence ID" value="SFB17205.1"/>
    <property type="molecule type" value="Genomic_DNA"/>
</dbReference>
<gene>
    <name evidence="4" type="ORF">SAMN04489723_10577</name>
</gene>
<dbReference type="InterPro" id="IPR006860">
    <property type="entry name" value="FecR"/>
</dbReference>
<feature type="transmembrane region" description="Helical" evidence="1">
    <location>
        <begin position="93"/>
        <end position="114"/>
    </location>
</feature>